<sequence>MYALYTLASQARAIADLGPCPYGRCNTEYSECDPSTATCQCKKGYELRIYSTGWVCEKKDTEVVDRVCMDETQCYTGEICDDNLCKCPKGTELQNLQCAAIRLPKVRTNFALFLWLSALMMVLIVVFLSFGCCLYLLAQRAENEQEAIAQMFDVSDDFSIKDSS</sequence>
<keyword evidence="1" id="KW-0812">Transmembrane</keyword>
<evidence type="ECO:0000313" key="3">
    <source>
        <dbReference type="Proteomes" id="UP000821837"/>
    </source>
</evidence>
<dbReference type="EMBL" id="JABSTV010001253">
    <property type="protein sequence ID" value="KAH7944256.1"/>
    <property type="molecule type" value="Genomic_DNA"/>
</dbReference>
<keyword evidence="1" id="KW-1133">Transmembrane helix</keyword>
<comment type="caution">
    <text evidence="2">The sequence shown here is derived from an EMBL/GenBank/DDBJ whole genome shotgun (WGS) entry which is preliminary data.</text>
</comment>
<dbReference type="AlphaFoldDB" id="A0A9D4PMC2"/>
<dbReference type="Proteomes" id="UP000821837">
    <property type="component" value="Unassembled WGS sequence"/>
</dbReference>
<proteinExistence type="predicted"/>
<dbReference type="VEuPathDB" id="VectorBase:RSAN_043005"/>
<feature type="transmembrane region" description="Helical" evidence="1">
    <location>
        <begin position="112"/>
        <end position="138"/>
    </location>
</feature>
<accession>A0A9D4PMC2</accession>
<evidence type="ECO:0000256" key="1">
    <source>
        <dbReference type="SAM" id="Phobius"/>
    </source>
</evidence>
<evidence type="ECO:0008006" key="4">
    <source>
        <dbReference type="Google" id="ProtNLM"/>
    </source>
</evidence>
<reference evidence="2" key="1">
    <citation type="journal article" date="2020" name="Cell">
        <title>Large-Scale Comparative Analyses of Tick Genomes Elucidate Their Genetic Diversity and Vector Capacities.</title>
        <authorList>
            <consortium name="Tick Genome and Microbiome Consortium (TIGMIC)"/>
            <person name="Jia N."/>
            <person name="Wang J."/>
            <person name="Shi W."/>
            <person name="Du L."/>
            <person name="Sun Y."/>
            <person name="Zhan W."/>
            <person name="Jiang J.F."/>
            <person name="Wang Q."/>
            <person name="Zhang B."/>
            <person name="Ji P."/>
            <person name="Bell-Sakyi L."/>
            <person name="Cui X.M."/>
            <person name="Yuan T.T."/>
            <person name="Jiang B.G."/>
            <person name="Yang W.F."/>
            <person name="Lam T.T."/>
            <person name="Chang Q.C."/>
            <person name="Ding S.J."/>
            <person name="Wang X.J."/>
            <person name="Zhu J.G."/>
            <person name="Ruan X.D."/>
            <person name="Zhao L."/>
            <person name="Wei J.T."/>
            <person name="Ye R.Z."/>
            <person name="Que T.C."/>
            <person name="Du C.H."/>
            <person name="Zhou Y.H."/>
            <person name="Cheng J.X."/>
            <person name="Dai P.F."/>
            <person name="Guo W.B."/>
            <person name="Han X.H."/>
            <person name="Huang E.J."/>
            <person name="Li L.F."/>
            <person name="Wei W."/>
            <person name="Gao Y.C."/>
            <person name="Liu J.Z."/>
            <person name="Shao H.Z."/>
            <person name="Wang X."/>
            <person name="Wang C.C."/>
            <person name="Yang T.C."/>
            <person name="Huo Q.B."/>
            <person name="Li W."/>
            <person name="Chen H.Y."/>
            <person name="Chen S.E."/>
            <person name="Zhou L.G."/>
            <person name="Ni X.B."/>
            <person name="Tian J.H."/>
            <person name="Sheng Y."/>
            <person name="Liu T."/>
            <person name="Pan Y.S."/>
            <person name="Xia L.Y."/>
            <person name="Li J."/>
            <person name="Zhao F."/>
            <person name="Cao W.C."/>
        </authorList>
    </citation>
    <scope>NUCLEOTIDE SEQUENCE</scope>
    <source>
        <strain evidence="2">Rsan-2018</strain>
    </source>
</reference>
<evidence type="ECO:0000313" key="2">
    <source>
        <dbReference type="EMBL" id="KAH7944256.1"/>
    </source>
</evidence>
<gene>
    <name evidence="2" type="ORF">HPB52_017649</name>
</gene>
<keyword evidence="1" id="KW-0472">Membrane</keyword>
<name>A0A9D4PMC2_RHISA</name>
<reference evidence="2" key="2">
    <citation type="submission" date="2021-09" db="EMBL/GenBank/DDBJ databases">
        <authorList>
            <person name="Jia N."/>
            <person name="Wang J."/>
            <person name="Shi W."/>
            <person name="Du L."/>
            <person name="Sun Y."/>
            <person name="Zhan W."/>
            <person name="Jiang J."/>
            <person name="Wang Q."/>
            <person name="Zhang B."/>
            <person name="Ji P."/>
            <person name="Sakyi L.B."/>
            <person name="Cui X."/>
            <person name="Yuan T."/>
            <person name="Jiang B."/>
            <person name="Yang W."/>
            <person name="Lam T.T.-Y."/>
            <person name="Chang Q."/>
            <person name="Ding S."/>
            <person name="Wang X."/>
            <person name="Zhu J."/>
            <person name="Ruan X."/>
            <person name="Zhao L."/>
            <person name="Wei J."/>
            <person name="Que T."/>
            <person name="Du C."/>
            <person name="Cheng J."/>
            <person name="Dai P."/>
            <person name="Han X."/>
            <person name="Huang E."/>
            <person name="Gao Y."/>
            <person name="Liu J."/>
            <person name="Shao H."/>
            <person name="Ye R."/>
            <person name="Li L."/>
            <person name="Wei W."/>
            <person name="Wang X."/>
            <person name="Wang C."/>
            <person name="Huo Q."/>
            <person name="Li W."/>
            <person name="Guo W."/>
            <person name="Chen H."/>
            <person name="Chen S."/>
            <person name="Zhou L."/>
            <person name="Zhou L."/>
            <person name="Ni X."/>
            <person name="Tian J."/>
            <person name="Zhou Y."/>
            <person name="Sheng Y."/>
            <person name="Liu T."/>
            <person name="Pan Y."/>
            <person name="Xia L."/>
            <person name="Li J."/>
            <person name="Zhao F."/>
            <person name="Cao W."/>
        </authorList>
    </citation>
    <scope>NUCLEOTIDE SEQUENCE</scope>
    <source>
        <strain evidence="2">Rsan-2018</strain>
        <tissue evidence="2">Larvae</tissue>
    </source>
</reference>
<protein>
    <recommendedName>
        <fullName evidence="4">EB domain-containing protein</fullName>
    </recommendedName>
</protein>
<keyword evidence="3" id="KW-1185">Reference proteome</keyword>
<organism evidence="2 3">
    <name type="scientific">Rhipicephalus sanguineus</name>
    <name type="common">Brown dog tick</name>
    <name type="synonym">Ixodes sanguineus</name>
    <dbReference type="NCBI Taxonomy" id="34632"/>
    <lineage>
        <taxon>Eukaryota</taxon>
        <taxon>Metazoa</taxon>
        <taxon>Ecdysozoa</taxon>
        <taxon>Arthropoda</taxon>
        <taxon>Chelicerata</taxon>
        <taxon>Arachnida</taxon>
        <taxon>Acari</taxon>
        <taxon>Parasitiformes</taxon>
        <taxon>Ixodida</taxon>
        <taxon>Ixodoidea</taxon>
        <taxon>Ixodidae</taxon>
        <taxon>Rhipicephalinae</taxon>
        <taxon>Rhipicephalus</taxon>
        <taxon>Rhipicephalus</taxon>
    </lineage>
</organism>